<dbReference type="SMART" id="SM00292">
    <property type="entry name" value="BRCT"/>
    <property type="match status" value="1"/>
</dbReference>
<feature type="domain" description="BRCT" evidence="2">
    <location>
        <begin position="245"/>
        <end position="354"/>
    </location>
</feature>
<dbReference type="SUPFAM" id="SSF52113">
    <property type="entry name" value="BRCT domain"/>
    <property type="match status" value="1"/>
</dbReference>
<feature type="compositionally biased region" description="Basic and acidic residues" evidence="1">
    <location>
        <begin position="133"/>
        <end position="154"/>
    </location>
</feature>
<evidence type="ECO:0000256" key="1">
    <source>
        <dbReference type="SAM" id="MobiDB-lite"/>
    </source>
</evidence>
<dbReference type="HOGENOM" id="CLU_054245_0_0_1"/>
<gene>
    <name evidence="3" type="ORF">PV09_03372</name>
</gene>
<feature type="compositionally biased region" description="Polar residues" evidence="1">
    <location>
        <begin position="1"/>
        <end position="14"/>
    </location>
</feature>
<feature type="region of interest" description="Disordered" evidence="1">
    <location>
        <begin position="1"/>
        <end position="23"/>
    </location>
</feature>
<dbReference type="InterPro" id="IPR001357">
    <property type="entry name" value="BRCT_dom"/>
</dbReference>
<organism evidence="3 4">
    <name type="scientific">Verruconis gallopava</name>
    <dbReference type="NCBI Taxonomy" id="253628"/>
    <lineage>
        <taxon>Eukaryota</taxon>
        <taxon>Fungi</taxon>
        <taxon>Dikarya</taxon>
        <taxon>Ascomycota</taxon>
        <taxon>Pezizomycotina</taxon>
        <taxon>Dothideomycetes</taxon>
        <taxon>Pleosporomycetidae</taxon>
        <taxon>Venturiales</taxon>
        <taxon>Sympoventuriaceae</taxon>
        <taxon>Verruconis</taxon>
    </lineage>
</organism>
<dbReference type="AlphaFoldDB" id="A0A0D2AEU7"/>
<dbReference type="EMBL" id="KN847537">
    <property type="protein sequence ID" value="KIW05488.1"/>
    <property type="molecule type" value="Genomic_DNA"/>
</dbReference>
<accession>A0A0D2AEU7</accession>
<reference evidence="3 4" key="1">
    <citation type="submission" date="2015-01" db="EMBL/GenBank/DDBJ databases">
        <title>The Genome Sequence of Ochroconis gallopava CBS43764.</title>
        <authorList>
            <consortium name="The Broad Institute Genomics Platform"/>
            <person name="Cuomo C."/>
            <person name="de Hoog S."/>
            <person name="Gorbushina A."/>
            <person name="Stielow B."/>
            <person name="Teixiera M."/>
            <person name="Abouelleil A."/>
            <person name="Chapman S.B."/>
            <person name="Priest M."/>
            <person name="Young S.K."/>
            <person name="Wortman J."/>
            <person name="Nusbaum C."/>
            <person name="Birren B."/>
        </authorList>
    </citation>
    <scope>NUCLEOTIDE SEQUENCE [LARGE SCALE GENOMIC DNA]</scope>
    <source>
        <strain evidence="3 4">CBS 43764</strain>
    </source>
</reference>
<name>A0A0D2AEU7_9PEZI</name>
<dbReference type="GeneID" id="27311345"/>
<dbReference type="PROSITE" id="PS50172">
    <property type="entry name" value="BRCT"/>
    <property type="match status" value="1"/>
</dbReference>
<dbReference type="Gene3D" id="3.40.50.10190">
    <property type="entry name" value="BRCT domain"/>
    <property type="match status" value="1"/>
</dbReference>
<dbReference type="Proteomes" id="UP000053259">
    <property type="component" value="Unassembled WGS sequence"/>
</dbReference>
<protein>
    <recommendedName>
        <fullName evidence="2">BRCT domain-containing protein</fullName>
    </recommendedName>
</protein>
<dbReference type="VEuPathDB" id="FungiDB:PV09_03372"/>
<evidence type="ECO:0000259" key="2">
    <source>
        <dbReference type="PROSITE" id="PS50172"/>
    </source>
</evidence>
<proteinExistence type="predicted"/>
<evidence type="ECO:0000313" key="4">
    <source>
        <dbReference type="Proteomes" id="UP000053259"/>
    </source>
</evidence>
<dbReference type="OrthoDB" id="427711at2759"/>
<dbReference type="InParanoid" id="A0A0D2AEU7"/>
<dbReference type="Pfam" id="PF16589">
    <property type="entry name" value="BRCT_2"/>
    <property type="match status" value="1"/>
</dbReference>
<evidence type="ECO:0000313" key="3">
    <source>
        <dbReference type="EMBL" id="KIW05488.1"/>
    </source>
</evidence>
<dbReference type="RefSeq" id="XP_016215357.1">
    <property type="nucleotide sequence ID" value="XM_016356564.1"/>
</dbReference>
<feature type="region of interest" description="Disordered" evidence="1">
    <location>
        <begin position="199"/>
        <end position="244"/>
    </location>
</feature>
<keyword evidence="4" id="KW-1185">Reference proteome</keyword>
<sequence length="396" mass="42405">MSSPQGHPAQSKSATAAPASVKRARIVTTSSGIAIPQKIWFDPWNSVSAGHQRAENALAASPGWRSSRELKLAAQYQGGRGGGKRVYDTIGRGSEDFGEEGGKVNGAKRLRLKNQPTIKEYFSATGSRSTLDGGKRDEFPAEHARSDDDLEKAIEASLRGQRAGSDERDEAGSPNDVRRDAASNDLEKAIIESLLDPNALLPAPSEDDMDAIPPSNQDCRYGSGDNKEHLTKPREPDGEDTMPGASRQVFKNLVFFINGSTAPLVSDHRLKFLISAHGGRISLAHMRRTVTHVIVGIPMGHPTHGKGAGGALASVKIQREMARSRGKCVHFVNAQWVLDCVQAGKRLNEAGYECVRLGGSGQGTVYATFRAAKAAVNNGANGKAVNIIEDDEVDLH</sequence>
<dbReference type="InterPro" id="IPR036420">
    <property type="entry name" value="BRCT_dom_sf"/>
</dbReference>
<feature type="region of interest" description="Disordered" evidence="1">
    <location>
        <begin position="121"/>
        <end position="182"/>
    </location>
</feature>
<feature type="compositionally biased region" description="Basic and acidic residues" evidence="1">
    <location>
        <begin position="225"/>
        <end position="236"/>
    </location>
</feature>